<proteinExistence type="predicted"/>
<evidence type="ECO:0000313" key="3">
    <source>
        <dbReference type="RefSeq" id="XP_055899222.1"/>
    </source>
</evidence>
<dbReference type="Proteomes" id="UP001165740">
    <property type="component" value="Chromosome 10"/>
</dbReference>
<evidence type="ECO:0000313" key="2">
    <source>
        <dbReference type="Proteomes" id="UP001165740"/>
    </source>
</evidence>
<keyword evidence="1" id="KW-0732">Signal</keyword>
<dbReference type="GeneID" id="106065502"/>
<keyword evidence="2" id="KW-1185">Reference proteome</keyword>
<feature type="chain" id="PRO_5040984482" evidence="1">
    <location>
        <begin position="22"/>
        <end position="225"/>
    </location>
</feature>
<gene>
    <name evidence="3" type="primary">LOC106065502</name>
</gene>
<evidence type="ECO:0000256" key="1">
    <source>
        <dbReference type="SAM" id="SignalP"/>
    </source>
</evidence>
<dbReference type="AlphaFoldDB" id="A0A9W3BI42"/>
<protein>
    <submittedName>
        <fullName evidence="3">Uncharacterized protein LOC106065502</fullName>
    </submittedName>
</protein>
<dbReference type="RefSeq" id="XP_055899222.1">
    <property type="nucleotide sequence ID" value="XM_056043247.1"/>
</dbReference>
<sequence>MPSSAMILTILLTVFIHLCRSSSGLTNLFNYSGSNNADTIYGWTCLTYTEYVPTCGWKLILYSSHPLTGMAGGAEFYTYTQVDSYTFHLNAVSKYADLTNMRPNCPDIQVIGSFGSSIPSLTVNWYCVCNQTTNSICLAVAGTALETASTTATSTSKTASYTSSGLTNLFNYSSSNNADTIYGWTCLTYTEYVPTCGWKLILYSSHPLTGMAPSSKSLLRFKVDS</sequence>
<name>A0A9W3BI42_BIOGL</name>
<feature type="signal peptide" evidence="1">
    <location>
        <begin position="1"/>
        <end position="21"/>
    </location>
</feature>
<organism evidence="2 3">
    <name type="scientific">Biomphalaria glabrata</name>
    <name type="common">Bloodfluke planorb</name>
    <name type="synonym">Freshwater snail</name>
    <dbReference type="NCBI Taxonomy" id="6526"/>
    <lineage>
        <taxon>Eukaryota</taxon>
        <taxon>Metazoa</taxon>
        <taxon>Spiralia</taxon>
        <taxon>Lophotrochozoa</taxon>
        <taxon>Mollusca</taxon>
        <taxon>Gastropoda</taxon>
        <taxon>Heterobranchia</taxon>
        <taxon>Euthyneura</taxon>
        <taxon>Panpulmonata</taxon>
        <taxon>Hygrophila</taxon>
        <taxon>Lymnaeoidea</taxon>
        <taxon>Planorbidae</taxon>
        <taxon>Biomphalaria</taxon>
    </lineage>
</organism>
<accession>A0A9W3BI42</accession>
<reference evidence="3" key="1">
    <citation type="submission" date="2025-08" db="UniProtKB">
        <authorList>
            <consortium name="RefSeq"/>
        </authorList>
    </citation>
    <scope>IDENTIFICATION</scope>
</reference>
<dbReference type="OrthoDB" id="6193718at2759"/>